<dbReference type="PANTHER" id="PTHR21131:SF0">
    <property type="entry name" value="GEO10195P1-RELATED"/>
    <property type="match status" value="1"/>
</dbReference>
<dbReference type="AlphaFoldDB" id="A0A2C6KPL5"/>
<evidence type="ECO:0000313" key="4">
    <source>
        <dbReference type="Proteomes" id="UP000221165"/>
    </source>
</evidence>
<dbReference type="OrthoDB" id="88467at2759"/>
<dbReference type="SUPFAM" id="SSF100895">
    <property type="entry name" value="Kazal-type serine protease inhibitors"/>
    <property type="match status" value="2"/>
</dbReference>
<dbReference type="Pfam" id="PF07648">
    <property type="entry name" value="Kazal_2"/>
    <property type="match status" value="1"/>
</dbReference>
<dbReference type="SMART" id="SM00280">
    <property type="entry name" value="KAZAL"/>
    <property type="match status" value="2"/>
</dbReference>
<dbReference type="Gene3D" id="3.30.60.30">
    <property type="match status" value="2"/>
</dbReference>
<gene>
    <name evidence="3" type="ORF">CSUI_007102</name>
</gene>
<dbReference type="EMBL" id="MIGC01003663">
    <property type="protein sequence ID" value="PHJ19069.1"/>
    <property type="molecule type" value="Genomic_DNA"/>
</dbReference>
<dbReference type="Proteomes" id="UP000221165">
    <property type="component" value="Unassembled WGS sequence"/>
</dbReference>
<proteinExistence type="predicted"/>
<dbReference type="InterPro" id="IPR002350">
    <property type="entry name" value="Kazal_dom"/>
</dbReference>
<dbReference type="GO" id="GO:0005615">
    <property type="term" value="C:extracellular space"/>
    <property type="evidence" value="ECO:0007669"/>
    <property type="project" value="TreeGrafter"/>
</dbReference>
<evidence type="ECO:0000259" key="2">
    <source>
        <dbReference type="PROSITE" id="PS51465"/>
    </source>
</evidence>
<dbReference type="PROSITE" id="PS00282">
    <property type="entry name" value="KAZAL_1"/>
    <property type="match status" value="2"/>
</dbReference>
<feature type="compositionally biased region" description="Basic and acidic residues" evidence="1">
    <location>
        <begin position="138"/>
        <end position="152"/>
    </location>
</feature>
<dbReference type="RefSeq" id="XP_067920771.1">
    <property type="nucleotide sequence ID" value="XM_068067252.1"/>
</dbReference>
<organism evidence="3 4">
    <name type="scientific">Cystoisospora suis</name>
    <dbReference type="NCBI Taxonomy" id="483139"/>
    <lineage>
        <taxon>Eukaryota</taxon>
        <taxon>Sar</taxon>
        <taxon>Alveolata</taxon>
        <taxon>Apicomplexa</taxon>
        <taxon>Conoidasida</taxon>
        <taxon>Coccidia</taxon>
        <taxon>Eucoccidiorida</taxon>
        <taxon>Eimeriorina</taxon>
        <taxon>Sarcocystidae</taxon>
        <taxon>Cystoisospora</taxon>
    </lineage>
</organism>
<feature type="domain" description="Kazal-like" evidence="2">
    <location>
        <begin position="4"/>
        <end position="59"/>
    </location>
</feature>
<accession>A0A2C6KPL5</accession>
<evidence type="ECO:0000256" key="1">
    <source>
        <dbReference type="SAM" id="MobiDB-lite"/>
    </source>
</evidence>
<keyword evidence="4" id="KW-1185">Reference proteome</keyword>
<feature type="region of interest" description="Disordered" evidence="1">
    <location>
        <begin position="82"/>
        <end position="108"/>
    </location>
</feature>
<dbReference type="InterPro" id="IPR053265">
    <property type="entry name" value="Serpin"/>
</dbReference>
<dbReference type="Pfam" id="PF00050">
    <property type="entry name" value="Kazal_1"/>
    <property type="match status" value="1"/>
</dbReference>
<dbReference type="PROSITE" id="PS51465">
    <property type="entry name" value="KAZAL_2"/>
    <property type="match status" value="1"/>
</dbReference>
<reference evidence="3 4" key="1">
    <citation type="journal article" date="2017" name="Int. J. Parasitol.">
        <title>The genome of the protozoan parasite Cystoisospora suis and a reverse vaccinology approach to identify vaccine candidates.</title>
        <authorList>
            <person name="Palmieri N."/>
            <person name="Shrestha A."/>
            <person name="Ruttkowski B."/>
            <person name="Beck T."/>
            <person name="Vogl C."/>
            <person name="Tomley F."/>
            <person name="Blake D.P."/>
            <person name="Joachim A."/>
        </authorList>
    </citation>
    <scope>NUCLEOTIDE SEQUENCE [LARGE SCALE GENOMIC DNA]</scope>
    <source>
        <strain evidence="3 4">Wien I</strain>
    </source>
</reference>
<evidence type="ECO:0000313" key="3">
    <source>
        <dbReference type="EMBL" id="PHJ19069.1"/>
    </source>
</evidence>
<sequence length="305" mass="33362">MMMVTTGPTCKLSSVRFFAECVCPANLQLNCGSDGVTYSNHCQRECHRIDLAHEGPCSKDGPRGFRGKSVGKEDQLEADLAQHGANRSDTSDGDNGESDLEDPASSDADAEAMLEEEKMDLPGEEAADSHVLKFLEQATKDGNGDEPRKEETPELPQGKTMESTYLAHGPPGQQTCLCRLKLMPNCGMDGKTYKNHCERECSQVLLNHAKGPEARRKEQTAHFLEGLGAKSRRFGVSRLRLHQLLPLPENVAGHKAPTVWTDADFGQVECCGNLCEFYSYNETSIQGFLTGIAARAQGGTRKRIT</sequence>
<comment type="caution">
    <text evidence="3">The sequence shown here is derived from an EMBL/GenBank/DDBJ whole genome shotgun (WGS) entry which is preliminary data.</text>
</comment>
<protein>
    <submittedName>
        <fullName evidence="3">Protease inhibitor pi2</fullName>
    </submittedName>
</protein>
<feature type="region of interest" description="Disordered" evidence="1">
    <location>
        <begin position="138"/>
        <end position="162"/>
    </location>
</feature>
<dbReference type="CDD" id="cd00104">
    <property type="entry name" value="KAZAL_FS"/>
    <property type="match status" value="2"/>
</dbReference>
<dbReference type="InterPro" id="IPR036058">
    <property type="entry name" value="Kazal_dom_sf"/>
</dbReference>
<dbReference type="VEuPathDB" id="ToxoDB:CSUI_007102"/>
<feature type="compositionally biased region" description="Acidic residues" evidence="1">
    <location>
        <begin position="91"/>
        <end position="108"/>
    </location>
</feature>
<dbReference type="PANTHER" id="PTHR21131">
    <property type="entry name" value="SERINE-TYPE ENDOPEPTIDASE INHIBITOR"/>
    <property type="match status" value="1"/>
</dbReference>
<dbReference type="GeneID" id="94430463"/>
<name>A0A2C6KPL5_9APIC</name>